<proteinExistence type="predicted"/>
<gene>
    <name evidence="1" type="ORF">SDC9_183664</name>
</gene>
<comment type="caution">
    <text evidence="1">The sequence shown here is derived from an EMBL/GenBank/DDBJ whole genome shotgun (WGS) entry which is preliminary data.</text>
</comment>
<accession>A0A645HAV4</accession>
<name>A0A645HAV4_9ZZZZ</name>
<dbReference type="EMBL" id="VSSQ01090128">
    <property type="protein sequence ID" value="MPN36157.1"/>
    <property type="molecule type" value="Genomic_DNA"/>
</dbReference>
<evidence type="ECO:0000313" key="1">
    <source>
        <dbReference type="EMBL" id="MPN36157.1"/>
    </source>
</evidence>
<sequence>MIVSGLFDEVHQCCKQAGLKPHTVNTSLGIYGCTEKLPEEGILEIHTMFGHGMVPYNLIKDMIDQIKAGKTTCREAAEKMGKGCICGIFNIERAQKLLQDLL</sequence>
<dbReference type="AlphaFoldDB" id="A0A645HAV4"/>
<organism evidence="1">
    <name type="scientific">bioreactor metagenome</name>
    <dbReference type="NCBI Taxonomy" id="1076179"/>
    <lineage>
        <taxon>unclassified sequences</taxon>
        <taxon>metagenomes</taxon>
        <taxon>ecological metagenomes</taxon>
    </lineage>
</organism>
<reference evidence="1" key="1">
    <citation type="submission" date="2019-08" db="EMBL/GenBank/DDBJ databases">
        <authorList>
            <person name="Kucharzyk K."/>
            <person name="Murdoch R.W."/>
            <person name="Higgins S."/>
            <person name="Loffler F."/>
        </authorList>
    </citation>
    <scope>NUCLEOTIDE SEQUENCE</scope>
</reference>
<protein>
    <submittedName>
        <fullName evidence="1">Uncharacterized protein</fullName>
    </submittedName>
</protein>